<dbReference type="SUPFAM" id="SSF50475">
    <property type="entry name" value="FMN-binding split barrel"/>
    <property type="match status" value="1"/>
</dbReference>
<comment type="caution">
    <text evidence="3">The sequence shown here is derived from an EMBL/GenBank/DDBJ whole genome shotgun (WGS) entry which is preliminary data.</text>
</comment>
<organism evidence="3 4">
    <name type="scientific">Ktedonospora formicarum</name>
    <dbReference type="NCBI Taxonomy" id="2778364"/>
    <lineage>
        <taxon>Bacteria</taxon>
        <taxon>Bacillati</taxon>
        <taxon>Chloroflexota</taxon>
        <taxon>Ktedonobacteria</taxon>
        <taxon>Ktedonobacterales</taxon>
        <taxon>Ktedonobacteraceae</taxon>
        <taxon>Ktedonospora</taxon>
    </lineage>
</organism>
<evidence type="ECO:0000313" key="3">
    <source>
        <dbReference type="EMBL" id="GHO51461.1"/>
    </source>
</evidence>
<gene>
    <name evidence="3" type="ORF">KSX_96240</name>
</gene>
<dbReference type="GO" id="GO:0016627">
    <property type="term" value="F:oxidoreductase activity, acting on the CH-CH group of donors"/>
    <property type="evidence" value="ECO:0007669"/>
    <property type="project" value="TreeGrafter"/>
</dbReference>
<accession>A0A8J3MYZ9</accession>
<dbReference type="RefSeq" id="WP_220200374.1">
    <property type="nucleotide sequence ID" value="NZ_BNJF01000013.1"/>
</dbReference>
<evidence type="ECO:0000259" key="2">
    <source>
        <dbReference type="Pfam" id="PF01243"/>
    </source>
</evidence>
<dbReference type="AlphaFoldDB" id="A0A8J3MYZ9"/>
<dbReference type="PANTHER" id="PTHR35176:SF6">
    <property type="entry name" value="HEME OXYGENASE HI_0854-RELATED"/>
    <property type="match status" value="1"/>
</dbReference>
<dbReference type="GO" id="GO:0070967">
    <property type="term" value="F:coenzyme F420 binding"/>
    <property type="evidence" value="ECO:0007669"/>
    <property type="project" value="TreeGrafter"/>
</dbReference>
<dbReference type="EMBL" id="BNJF01000013">
    <property type="protein sequence ID" value="GHO51461.1"/>
    <property type="molecule type" value="Genomic_DNA"/>
</dbReference>
<evidence type="ECO:0000256" key="1">
    <source>
        <dbReference type="ARBA" id="ARBA00023002"/>
    </source>
</evidence>
<reference evidence="3" key="1">
    <citation type="submission" date="2020-10" db="EMBL/GenBank/DDBJ databases">
        <title>Taxonomic study of unclassified bacteria belonging to the class Ktedonobacteria.</title>
        <authorList>
            <person name="Yabe S."/>
            <person name="Wang C.M."/>
            <person name="Zheng Y."/>
            <person name="Sakai Y."/>
            <person name="Cavaletti L."/>
            <person name="Monciardini P."/>
            <person name="Donadio S."/>
        </authorList>
    </citation>
    <scope>NUCLEOTIDE SEQUENCE</scope>
    <source>
        <strain evidence="3">SOSP1-1</strain>
    </source>
</reference>
<protein>
    <recommendedName>
        <fullName evidence="2">Pyridoxamine 5'-phosphate oxidase N-terminal domain-containing protein</fullName>
    </recommendedName>
</protein>
<evidence type="ECO:0000313" key="4">
    <source>
        <dbReference type="Proteomes" id="UP000612362"/>
    </source>
</evidence>
<dbReference type="Pfam" id="PF01243">
    <property type="entry name" value="PNPOx_N"/>
    <property type="match status" value="1"/>
</dbReference>
<dbReference type="PANTHER" id="PTHR35176">
    <property type="entry name" value="HEME OXYGENASE HI_0854-RELATED"/>
    <property type="match status" value="1"/>
</dbReference>
<dbReference type="GO" id="GO:0005829">
    <property type="term" value="C:cytosol"/>
    <property type="evidence" value="ECO:0007669"/>
    <property type="project" value="TreeGrafter"/>
</dbReference>
<dbReference type="InterPro" id="IPR012349">
    <property type="entry name" value="Split_barrel_FMN-bd"/>
</dbReference>
<dbReference type="InterPro" id="IPR011576">
    <property type="entry name" value="Pyridox_Oxase_N"/>
</dbReference>
<name>A0A8J3MYZ9_9CHLR</name>
<sequence length="147" mass="16731">MIPQDMADLMEGRYNAIVAINRPSNSPQLTPIWFYWDGEALYFRIAKSTAKYRNLRRNSSVSLMVTNTTGFRYLTVYGQAHLWDTDSGEISQHIALKYFSPTWIEQNQPHIPEPDPNVVVVKVIPEKVVSTTESIAKGAVESWLSNL</sequence>
<keyword evidence="1" id="KW-0560">Oxidoreductase</keyword>
<dbReference type="InterPro" id="IPR052019">
    <property type="entry name" value="F420H2_bilvrd_red/Heme_oxyg"/>
</dbReference>
<feature type="domain" description="Pyridoxamine 5'-phosphate oxidase N-terminal" evidence="2">
    <location>
        <begin position="4"/>
        <end position="128"/>
    </location>
</feature>
<dbReference type="Proteomes" id="UP000612362">
    <property type="component" value="Unassembled WGS sequence"/>
</dbReference>
<proteinExistence type="predicted"/>
<keyword evidence="4" id="KW-1185">Reference proteome</keyword>
<dbReference type="Gene3D" id="2.30.110.10">
    <property type="entry name" value="Electron Transport, Fmn-binding Protein, Chain A"/>
    <property type="match status" value="1"/>
</dbReference>